<feature type="transmembrane region" description="Helical" evidence="1">
    <location>
        <begin position="48"/>
        <end position="69"/>
    </location>
</feature>
<keyword evidence="1" id="KW-0812">Transmembrane</keyword>
<dbReference type="GeneID" id="28863204"/>
<evidence type="ECO:0000313" key="3">
    <source>
        <dbReference type="Proteomes" id="UP000092177"/>
    </source>
</evidence>
<keyword evidence="1" id="KW-0472">Membrane</keyword>
<accession>A0A1B7YIF6</accession>
<feature type="transmembrane region" description="Helical" evidence="1">
    <location>
        <begin position="16"/>
        <end position="36"/>
    </location>
</feature>
<keyword evidence="3" id="KW-1185">Reference proteome</keyword>
<evidence type="ECO:0000256" key="1">
    <source>
        <dbReference type="SAM" id="Phobius"/>
    </source>
</evidence>
<dbReference type="KEGG" id="chig:CH63R_04122"/>
<gene>
    <name evidence="2" type="ORF">CH63R_04122</name>
</gene>
<comment type="caution">
    <text evidence="2">The sequence shown here is derived from an EMBL/GenBank/DDBJ whole genome shotgun (WGS) entry which is preliminary data.</text>
</comment>
<evidence type="ECO:0000313" key="2">
    <source>
        <dbReference type="EMBL" id="OBR11826.1"/>
    </source>
</evidence>
<dbReference type="VEuPathDB" id="FungiDB:CH63R_04122"/>
<proteinExistence type="predicted"/>
<dbReference type="AlphaFoldDB" id="A0A1B7YIF6"/>
<protein>
    <submittedName>
        <fullName evidence="2">Developmental regulator flbA</fullName>
    </submittedName>
</protein>
<reference evidence="3" key="1">
    <citation type="journal article" date="2017" name="BMC Genomics">
        <title>Gapless genome assembly of Colletotrichum higginsianum reveals chromosome structure and association of transposable elements with secondary metabolite gene clusters.</title>
        <authorList>
            <person name="Dallery J.-F."/>
            <person name="Lapalu N."/>
            <person name="Zampounis A."/>
            <person name="Pigne S."/>
            <person name="Luyten I."/>
            <person name="Amselem J."/>
            <person name="Wittenberg A.H.J."/>
            <person name="Zhou S."/>
            <person name="de Queiroz M.V."/>
            <person name="Robin G.P."/>
            <person name="Auger A."/>
            <person name="Hainaut M."/>
            <person name="Henrissat B."/>
            <person name="Kim K.-T."/>
            <person name="Lee Y.-H."/>
            <person name="Lespinet O."/>
            <person name="Schwartz D.C."/>
            <person name="Thon M.R."/>
            <person name="O'Connell R.J."/>
        </authorList>
    </citation>
    <scope>NUCLEOTIDE SEQUENCE [LARGE SCALE GENOMIC DNA]</scope>
    <source>
        <strain evidence="3">IMI 349063</strain>
    </source>
</reference>
<name>A0A1B7YIF6_COLHI</name>
<keyword evidence="1" id="KW-1133">Transmembrane helix</keyword>
<dbReference type="EMBL" id="LTAN01000003">
    <property type="protein sequence ID" value="OBR11826.1"/>
    <property type="molecule type" value="Genomic_DNA"/>
</dbReference>
<sequence>MPPPTPDRAIHDCTCVILPLATVFVLIIFTVIALVYSIGVKAPIPENLAISFAGVVCALLGLWMVGHLVRYCRGHTRCVAEAVTPPPLPLTGIATTVTAPLVPQVGVTSSRINRLRLSQASRASRVSILRRINIRSVRSIITSSTINGNTVTNSSSSVIINTSNPRKNLPRCLTYGHSRHRRAGLNMKNSRNENNNSRSNILFISNESNGRLPLSNSGL</sequence>
<dbReference type="RefSeq" id="XP_018160343.1">
    <property type="nucleotide sequence ID" value="XM_018299097.1"/>
</dbReference>
<organism evidence="2 3">
    <name type="scientific">Colletotrichum higginsianum (strain IMI 349063)</name>
    <name type="common">Crucifer anthracnose fungus</name>
    <dbReference type="NCBI Taxonomy" id="759273"/>
    <lineage>
        <taxon>Eukaryota</taxon>
        <taxon>Fungi</taxon>
        <taxon>Dikarya</taxon>
        <taxon>Ascomycota</taxon>
        <taxon>Pezizomycotina</taxon>
        <taxon>Sordariomycetes</taxon>
        <taxon>Hypocreomycetidae</taxon>
        <taxon>Glomerellales</taxon>
        <taxon>Glomerellaceae</taxon>
        <taxon>Colletotrichum</taxon>
        <taxon>Colletotrichum destructivum species complex</taxon>
    </lineage>
</organism>
<dbReference type="Proteomes" id="UP000092177">
    <property type="component" value="Chromosome 3"/>
</dbReference>